<accession>A0A2H4VRH4</accession>
<evidence type="ECO:0000313" key="2">
    <source>
        <dbReference type="EMBL" id="AUB55448.1"/>
    </source>
</evidence>
<dbReference type="OrthoDB" id="116583at2157"/>
<dbReference type="EMBL" id="JABBYL010000020">
    <property type="protein sequence ID" value="NMO09302.1"/>
    <property type="molecule type" value="Genomic_DNA"/>
</dbReference>
<keyword evidence="1" id="KW-0812">Transmembrane</keyword>
<evidence type="ECO:0000313" key="6">
    <source>
        <dbReference type="Proteomes" id="UP000232806"/>
    </source>
</evidence>
<sequence>MNKQEYIEELSRLLRKLPKEDREDIISDYEEHFAIGLGKGRSEEEISRALGNPKNVAKQIKADHMVKIAENKPSVGGIIEAILAAMGLGLFNLIFVTVPVLIVAAIILTLFVAGFAMILAGIYWVLSPLLHLILPQIALPQLVGSNESFWNILVILGGGIGLTAGGIILIVAMAYITKWFYELMIKYLKLNLRIIKGRKRDF</sequence>
<dbReference type="EMBL" id="CP017768">
    <property type="protein sequence ID" value="AUB60704.1"/>
    <property type="molecule type" value="Genomic_DNA"/>
</dbReference>
<organism evidence="3 5">
    <name type="scientific">Methanobacterium subterraneum</name>
    <dbReference type="NCBI Taxonomy" id="59277"/>
    <lineage>
        <taxon>Archaea</taxon>
        <taxon>Methanobacteriati</taxon>
        <taxon>Methanobacteriota</taxon>
        <taxon>Methanomada group</taxon>
        <taxon>Methanobacteria</taxon>
        <taxon>Methanobacteriales</taxon>
        <taxon>Methanobacteriaceae</taxon>
        <taxon>Methanobacterium</taxon>
    </lineage>
</organism>
<dbReference type="Proteomes" id="UP000232631">
    <property type="component" value="Chromosome"/>
</dbReference>
<evidence type="ECO:0000313" key="4">
    <source>
        <dbReference type="EMBL" id="NMO09302.1"/>
    </source>
</evidence>
<dbReference type="Proteomes" id="UP000232806">
    <property type="component" value="Chromosome"/>
</dbReference>
<dbReference type="KEGG" id="msub:BK009_08480"/>
<keyword evidence="1" id="KW-1133">Transmembrane helix</keyword>
<feature type="transmembrane region" description="Helical" evidence="1">
    <location>
        <begin position="75"/>
        <end position="95"/>
    </location>
</feature>
<dbReference type="Proteomes" id="UP000591058">
    <property type="component" value="Unassembled WGS sequence"/>
</dbReference>
<feature type="transmembrane region" description="Helical" evidence="1">
    <location>
        <begin position="102"/>
        <end position="126"/>
    </location>
</feature>
<evidence type="ECO:0000313" key="7">
    <source>
        <dbReference type="Proteomes" id="UP000591058"/>
    </source>
</evidence>
<accession>A0A2H4VBI5</accession>
<reference evidence="4 7" key="2">
    <citation type="submission" date="2020-04" db="EMBL/GenBank/DDBJ databases">
        <title>Draft genome of Methanobacterium subterraneum isolated from animal feces.</title>
        <authorList>
            <person name="Ouboter H.T."/>
            <person name="Berger S."/>
            <person name="Gungor E."/>
            <person name="Jetten M.S.M."/>
            <person name="Welte C.U."/>
        </authorList>
    </citation>
    <scope>NUCLEOTIDE SEQUENCE [LARGE SCALE GENOMIC DNA]</scope>
    <source>
        <strain evidence="4">HO_2020</strain>
    </source>
</reference>
<proteinExistence type="predicted"/>
<dbReference type="AlphaFoldDB" id="A0A2H4VRH4"/>
<keyword evidence="5" id="KW-1185">Reference proteome</keyword>
<name>A0A2H4VRH4_9EURY</name>
<reference evidence="5 6" key="1">
    <citation type="submission" date="2016-10" db="EMBL/GenBank/DDBJ databases">
        <title>Comparative genomics between deep and shallow subseafloor isolates.</title>
        <authorList>
            <person name="Ishii S."/>
            <person name="Miller J.R."/>
            <person name="Sutton G."/>
            <person name="Suzuki S."/>
            <person name="Methe B."/>
            <person name="Inagaki F."/>
            <person name="Imachi H."/>
        </authorList>
    </citation>
    <scope>NUCLEOTIDE SEQUENCE [LARGE SCALE GENOMIC DNA]</scope>
    <source>
        <strain evidence="3 5">A8p</strain>
        <strain evidence="2 6">MO-MB1</strain>
    </source>
</reference>
<dbReference type="Pfam" id="PF22564">
    <property type="entry name" value="HAAS"/>
    <property type="match status" value="1"/>
</dbReference>
<feature type="transmembrane region" description="Helical" evidence="1">
    <location>
        <begin position="149"/>
        <end position="176"/>
    </location>
</feature>
<dbReference type="GeneID" id="35123187"/>
<evidence type="ECO:0000313" key="3">
    <source>
        <dbReference type="EMBL" id="AUB60704.1"/>
    </source>
</evidence>
<protein>
    <submittedName>
        <fullName evidence="4">DUF1700 domain-containing protein</fullName>
    </submittedName>
</protein>
<dbReference type="RefSeq" id="WP_100905428.1">
    <property type="nucleotide sequence ID" value="NZ_CP017766.1"/>
</dbReference>
<keyword evidence="1" id="KW-0472">Membrane</keyword>
<gene>
    <name evidence="2" type="ORF">BK007_05070</name>
    <name evidence="3" type="ORF">BK009_08480</name>
    <name evidence="4" type="ORF">HG719_05560</name>
</gene>
<evidence type="ECO:0000313" key="5">
    <source>
        <dbReference type="Proteomes" id="UP000232631"/>
    </source>
</evidence>
<evidence type="ECO:0000256" key="1">
    <source>
        <dbReference type="SAM" id="Phobius"/>
    </source>
</evidence>
<dbReference type="EMBL" id="CP017766">
    <property type="protein sequence ID" value="AUB55448.1"/>
    <property type="molecule type" value="Genomic_DNA"/>
</dbReference>